<organism evidence="2">
    <name type="scientific">Oryza barthii</name>
    <dbReference type="NCBI Taxonomy" id="65489"/>
    <lineage>
        <taxon>Eukaryota</taxon>
        <taxon>Viridiplantae</taxon>
        <taxon>Streptophyta</taxon>
        <taxon>Embryophyta</taxon>
        <taxon>Tracheophyta</taxon>
        <taxon>Spermatophyta</taxon>
        <taxon>Magnoliopsida</taxon>
        <taxon>Liliopsida</taxon>
        <taxon>Poales</taxon>
        <taxon>Poaceae</taxon>
        <taxon>BOP clade</taxon>
        <taxon>Oryzoideae</taxon>
        <taxon>Oryzeae</taxon>
        <taxon>Oryzinae</taxon>
        <taxon>Oryza</taxon>
    </lineage>
</organism>
<dbReference type="EnsemblPlants" id="OBART06G00660.1">
    <property type="protein sequence ID" value="OBART06G00660.1"/>
    <property type="gene ID" value="OBART06G00660"/>
</dbReference>
<evidence type="ECO:0000313" key="2">
    <source>
        <dbReference type="EnsemblPlants" id="OBART06G00660.1"/>
    </source>
</evidence>
<reference evidence="2" key="2">
    <citation type="submission" date="2015-03" db="UniProtKB">
        <authorList>
            <consortium name="EnsemblPlants"/>
        </authorList>
    </citation>
    <scope>IDENTIFICATION</scope>
</reference>
<proteinExistence type="predicted"/>
<name>A0A0D3GBY3_9ORYZ</name>
<sequence>MGMGDDAGDGGGEAGMRWRRSAGGDSSLPSSHLIVLCSSRQPGNFIERDELRLRCEITEDDM</sequence>
<feature type="compositionally biased region" description="Gly residues" evidence="1">
    <location>
        <begin position="1"/>
        <end position="14"/>
    </location>
</feature>
<protein>
    <submittedName>
        <fullName evidence="2">Uncharacterized protein</fullName>
    </submittedName>
</protein>
<dbReference type="Proteomes" id="UP000026960">
    <property type="component" value="Chromosome 6"/>
</dbReference>
<accession>A0A0D3GBY3</accession>
<dbReference type="HOGENOM" id="CLU_2907642_0_0_1"/>
<dbReference type="Gramene" id="OBART06G00660.1">
    <property type="protein sequence ID" value="OBART06G00660.1"/>
    <property type="gene ID" value="OBART06G00660"/>
</dbReference>
<dbReference type="PaxDb" id="65489-OBART06G00660.1"/>
<feature type="region of interest" description="Disordered" evidence="1">
    <location>
        <begin position="1"/>
        <end position="30"/>
    </location>
</feature>
<dbReference type="AlphaFoldDB" id="A0A0D3GBY3"/>
<reference evidence="2" key="1">
    <citation type="journal article" date="2009" name="Rice">
        <title>De Novo Next Generation Sequencing of Plant Genomes.</title>
        <authorList>
            <person name="Rounsley S."/>
            <person name="Marri P.R."/>
            <person name="Yu Y."/>
            <person name="He R."/>
            <person name="Sisneros N."/>
            <person name="Goicoechea J.L."/>
            <person name="Lee S.J."/>
            <person name="Angelova A."/>
            <person name="Kudrna D."/>
            <person name="Luo M."/>
            <person name="Affourtit J."/>
            <person name="Desany B."/>
            <person name="Knight J."/>
            <person name="Niazi F."/>
            <person name="Egholm M."/>
            <person name="Wing R.A."/>
        </authorList>
    </citation>
    <scope>NUCLEOTIDE SEQUENCE [LARGE SCALE GENOMIC DNA]</scope>
    <source>
        <strain evidence="2">cv. IRGC 105608</strain>
    </source>
</reference>
<evidence type="ECO:0000313" key="3">
    <source>
        <dbReference type="Proteomes" id="UP000026960"/>
    </source>
</evidence>
<evidence type="ECO:0000256" key="1">
    <source>
        <dbReference type="SAM" id="MobiDB-lite"/>
    </source>
</evidence>
<keyword evidence="3" id="KW-1185">Reference proteome</keyword>